<feature type="region of interest" description="Disordered" evidence="1">
    <location>
        <begin position="72"/>
        <end position="117"/>
    </location>
</feature>
<feature type="transmembrane region" description="Helical" evidence="2">
    <location>
        <begin position="9"/>
        <end position="28"/>
    </location>
</feature>
<proteinExistence type="predicted"/>
<protein>
    <submittedName>
        <fullName evidence="3">Uncharacterized protein</fullName>
    </submittedName>
</protein>
<dbReference type="Proteomes" id="UP001500274">
    <property type="component" value="Unassembled WGS sequence"/>
</dbReference>
<evidence type="ECO:0000313" key="3">
    <source>
        <dbReference type="EMBL" id="GAA2590832.1"/>
    </source>
</evidence>
<keyword evidence="2" id="KW-0472">Membrane</keyword>
<feature type="transmembrane region" description="Helical" evidence="2">
    <location>
        <begin position="34"/>
        <end position="53"/>
    </location>
</feature>
<gene>
    <name evidence="3" type="ORF">GCM10009862_31470</name>
</gene>
<evidence type="ECO:0000313" key="4">
    <source>
        <dbReference type="Proteomes" id="UP001500274"/>
    </source>
</evidence>
<name>A0ABN3PMQ2_9MICO</name>
<keyword evidence="4" id="KW-1185">Reference proteome</keyword>
<feature type="compositionally biased region" description="Basic residues" evidence="1">
    <location>
        <begin position="108"/>
        <end position="117"/>
    </location>
</feature>
<keyword evidence="2" id="KW-0812">Transmembrane</keyword>
<comment type="caution">
    <text evidence="3">The sequence shown here is derived from an EMBL/GenBank/DDBJ whole genome shotgun (WGS) entry which is preliminary data.</text>
</comment>
<keyword evidence="2" id="KW-1133">Transmembrane helix</keyword>
<reference evidence="3 4" key="1">
    <citation type="journal article" date="2019" name="Int. J. Syst. Evol. Microbiol.">
        <title>The Global Catalogue of Microorganisms (GCM) 10K type strain sequencing project: providing services to taxonomists for standard genome sequencing and annotation.</title>
        <authorList>
            <consortium name="The Broad Institute Genomics Platform"/>
            <consortium name="The Broad Institute Genome Sequencing Center for Infectious Disease"/>
            <person name="Wu L."/>
            <person name="Ma J."/>
        </authorList>
    </citation>
    <scope>NUCLEOTIDE SEQUENCE [LARGE SCALE GENOMIC DNA]</scope>
    <source>
        <strain evidence="3 4">JCM 16365</strain>
    </source>
</reference>
<evidence type="ECO:0000256" key="1">
    <source>
        <dbReference type="SAM" id="MobiDB-lite"/>
    </source>
</evidence>
<accession>A0ABN3PMQ2</accession>
<sequence>MALYRWRRALIVAIVLGGFGLYWASIAFAWRIPLWTVIIGAVLALGAVSLLSVRPRRSKRIESEALYASDPYSDAYLGRPTPTPPHHDPKPSSQLGPPLPDDPLSQAIRRRQDRGEH</sequence>
<evidence type="ECO:0000256" key="2">
    <source>
        <dbReference type="SAM" id="Phobius"/>
    </source>
</evidence>
<dbReference type="RefSeq" id="WP_344231110.1">
    <property type="nucleotide sequence ID" value="NZ_BAAARI010000038.1"/>
</dbReference>
<dbReference type="EMBL" id="BAAARI010000038">
    <property type="protein sequence ID" value="GAA2590832.1"/>
    <property type="molecule type" value="Genomic_DNA"/>
</dbReference>
<organism evidence="3 4">
    <name type="scientific">Microbacterium binotii</name>
    <dbReference type="NCBI Taxonomy" id="462710"/>
    <lineage>
        <taxon>Bacteria</taxon>
        <taxon>Bacillati</taxon>
        <taxon>Actinomycetota</taxon>
        <taxon>Actinomycetes</taxon>
        <taxon>Micrococcales</taxon>
        <taxon>Microbacteriaceae</taxon>
        <taxon>Microbacterium</taxon>
    </lineage>
</organism>